<dbReference type="Proteomes" id="UP000826271">
    <property type="component" value="Unassembled WGS sequence"/>
</dbReference>
<evidence type="ECO:0000313" key="2">
    <source>
        <dbReference type="Proteomes" id="UP000826271"/>
    </source>
</evidence>
<accession>A0AAV6Y2K3</accession>
<name>A0AAV6Y2K3_9LAMI</name>
<protein>
    <submittedName>
        <fullName evidence="1">Uncharacterized protein</fullName>
    </submittedName>
</protein>
<sequence>MDGIDQIVDVLGMMVDKTDARLGEMVRKMGYEFRISSKRESVSTCVGEIEGLTQDEKLIAGNMLVKRTDVLEYFFTLSMDDKKKYIRLMLDGELRYAGFVNNVLNNYICLEPLGCTIGTSSY</sequence>
<proteinExistence type="predicted"/>
<dbReference type="EMBL" id="WHWC01000003">
    <property type="protein sequence ID" value="KAG8387207.1"/>
    <property type="molecule type" value="Genomic_DNA"/>
</dbReference>
<evidence type="ECO:0000313" key="1">
    <source>
        <dbReference type="EMBL" id="KAG8387207.1"/>
    </source>
</evidence>
<comment type="caution">
    <text evidence="1">The sequence shown here is derived from an EMBL/GenBank/DDBJ whole genome shotgun (WGS) entry which is preliminary data.</text>
</comment>
<organism evidence="1 2">
    <name type="scientific">Buddleja alternifolia</name>
    <dbReference type="NCBI Taxonomy" id="168488"/>
    <lineage>
        <taxon>Eukaryota</taxon>
        <taxon>Viridiplantae</taxon>
        <taxon>Streptophyta</taxon>
        <taxon>Embryophyta</taxon>
        <taxon>Tracheophyta</taxon>
        <taxon>Spermatophyta</taxon>
        <taxon>Magnoliopsida</taxon>
        <taxon>eudicotyledons</taxon>
        <taxon>Gunneridae</taxon>
        <taxon>Pentapetalae</taxon>
        <taxon>asterids</taxon>
        <taxon>lamiids</taxon>
        <taxon>Lamiales</taxon>
        <taxon>Scrophulariaceae</taxon>
        <taxon>Buddlejeae</taxon>
        <taxon>Buddleja</taxon>
    </lineage>
</organism>
<dbReference type="AlphaFoldDB" id="A0AAV6Y2K3"/>
<gene>
    <name evidence="1" type="ORF">BUALT_Bualt03G0229200</name>
</gene>
<keyword evidence="2" id="KW-1185">Reference proteome</keyword>
<reference evidence="1" key="1">
    <citation type="submission" date="2019-10" db="EMBL/GenBank/DDBJ databases">
        <authorList>
            <person name="Zhang R."/>
            <person name="Pan Y."/>
            <person name="Wang J."/>
            <person name="Ma R."/>
            <person name="Yu S."/>
        </authorList>
    </citation>
    <scope>NUCLEOTIDE SEQUENCE</scope>
    <source>
        <strain evidence="1">LA-IB0</strain>
        <tissue evidence="1">Leaf</tissue>
    </source>
</reference>